<dbReference type="PANTHER" id="PTHR43610:SF1">
    <property type="entry name" value="N-ACETYLTRANSFERASE DOMAIN-CONTAINING PROTEIN"/>
    <property type="match status" value="1"/>
</dbReference>
<keyword evidence="2" id="KW-0808">Transferase</keyword>
<reference evidence="2 3" key="1">
    <citation type="submission" date="2020-04" db="EMBL/GenBank/DDBJ databases">
        <authorList>
            <person name="Hogendoorn C."/>
        </authorList>
    </citation>
    <scope>NUCLEOTIDE SEQUENCE [LARGE SCALE GENOMIC DNA]</scope>
    <source>
        <strain evidence="2">COOX1</strain>
    </source>
</reference>
<dbReference type="GO" id="GO:0016747">
    <property type="term" value="F:acyltransferase activity, transferring groups other than amino-acyl groups"/>
    <property type="evidence" value="ECO:0007669"/>
    <property type="project" value="InterPro"/>
</dbReference>
<organism evidence="2 3">
    <name type="scientific">Kyrpidia spormannii</name>
    <dbReference type="NCBI Taxonomy" id="2055160"/>
    <lineage>
        <taxon>Bacteria</taxon>
        <taxon>Bacillati</taxon>
        <taxon>Bacillota</taxon>
        <taxon>Bacilli</taxon>
        <taxon>Bacillales</taxon>
        <taxon>Alicyclobacillaceae</taxon>
        <taxon>Kyrpidia</taxon>
    </lineage>
</organism>
<accession>A0A6F9EHW8</accession>
<protein>
    <submittedName>
        <fullName evidence="2">GNAT family acetyltransferase</fullName>
    </submittedName>
</protein>
<dbReference type="Gene3D" id="3.40.630.30">
    <property type="match status" value="1"/>
</dbReference>
<dbReference type="PROSITE" id="PS51186">
    <property type="entry name" value="GNAT"/>
    <property type="match status" value="1"/>
</dbReference>
<dbReference type="Proteomes" id="UP000502196">
    <property type="component" value="Chromosome"/>
</dbReference>
<sequence length="195" mass="22941">MEIRPVELIGRHVKLVPMLESHVDALFEAGKYPEIWEYMSVKVKTKGDMVRLVQHALDARDQGTEFPFVIIEQEENKVVGSTRFLDISAEHRHLEIGWTWLTPKVWRTCVNTECKYLLLSYCFEELGTIRVQLKTDACNLRSQRAIERIGAVREGVFRRHRIVCEGYVRDSVYYSIIDSEWPFVKNRLEKLIRID</sequence>
<evidence type="ECO:0000259" key="1">
    <source>
        <dbReference type="PROSITE" id="PS51186"/>
    </source>
</evidence>
<evidence type="ECO:0000313" key="2">
    <source>
        <dbReference type="EMBL" id="CAB3396082.1"/>
    </source>
</evidence>
<dbReference type="Pfam" id="PF13302">
    <property type="entry name" value="Acetyltransf_3"/>
    <property type="match status" value="1"/>
</dbReference>
<name>A0A6F9EHW8_9BACL</name>
<gene>
    <name evidence="2" type="ORF">COOX1_3328</name>
</gene>
<dbReference type="AlphaFoldDB" id="A0A6F9EHW8"/>
<feature type="domain" description="N-acetyltransferase" evidence="1">
    <location>
        <begin position="13"/>
        <end position="179"/>
    </location>
</feature>
<dbReference type="InterPro" id="IPR000182">
    <property type="entry name" value="GNAT_dom"/>
</dbReference>
<evidence type="ECO:0000313" key="3">
    <source>
        <dbReference type="Proteomes" id="UP000502196"/>
    </source>
</evidence>
<dbReference type="PANTHER" id="PTHR43610">
    <property type="entry name" value="BLL6696 PROTEIN"/>
    <property type="match status" value="1"/>
</dbReference>
<proteinExistence type="predicted"/>
<dbReference type="InterPro" id="IPR016181">
    <property type="entry name" value="Acyl_CoA_acyltransferase"/>
</dbReference>
<dbReference type="SUPFAM" id="SSF55729">
    <property type="entry name" value="Acyl-CoA N-acyltransferases (Nat)"/>
    <property type="match status" value="1"/>
</dbReference>
<dbReference type="EMBL" id="LR792683">
    <property type="protein sequence ID" value="CAB3396082.1"/>
    <property type="molecule type" value="Genomic_DNA"/>
</dbReference>